<evidence type="ECO:0000256" key="9">
    <source>
        <dbReference type="ARBA" id="ARBA00022989"/>
    </source>
</evidence>
<feature type="transmembrane region" description="Helical" evidence="18">
    <location>
        <begin position="54"/>
        <end position="73"/>
    </location>
</feature>
<comment type="pathway">
    <text evidence="1 17">Phospholipid metabolism; phosphatidylcholine biosynthesis.</text>
</comment>
<keyword evidence="14 17" id="KW-1208">Phospholipid metabolism</keyword>
<feature type="transmembrane region" description="Helical" evidence="18">
    <location>
        <begin position="93"/>
        <end position="115"/>
    </location>
</feature>
<feature type="transmembrane region" description="Helical" evidence="18">
    <location>
        <begin position="170"/>
        <end position="189"/>
    </location>
</feature>
<gene>
    <name evidence="19" type="ORF">BJ085DRAFT_20002</name>
</gene>
<keyword evidence="8 17" id="KW-0256">Endoplasmic reticulum</keyword>
<evidence type="ECO:0000256" key="2">
    <source>
        <dbReference type="ARBA" id="ARBA00005189"/>
    </source>
</evidence>
<feature type="intramembrane region" description="Helical" evidence="17">
    <location>
        <begin position="22"/>
        <end position="42"/>
    </location>
</feature>
<keyword evidence="12 17" id="KW-0472">Membrane</keyword>
<evidence type="ECO:0000256" key="11">
    <source>
        <dbReference type="ARBA" id="ARBA00023128"/>
    </source>
</evidence>
<evidence type="ECO:0000256" key="8">
    <source>
        <dbReference type="ARBA" id="ARBA00022824"/>
    </source>
</evidence>
<dbReference type="HAMAP" id="MF_03216">
    <property type="entry name" value="PLMT"/>
    <property type="match status" value="1"/>
</dbReference>
<feature type="binding site" evidence="17">
    <location>
        <begin position="190"/>
        <end position="191"/>
    </location>
    <ligand>
        <name>S-adenosyl-L-methionine</name>
        <dbReference type="ChEBI" id="CHEBI:59789"/>
    </ligand>
</feature>
<feature type="topological domain" description="Lumenal" evidence="17">
    <location>
        <begin position="1"/>
        <end position="21"/>
    </location>
</feature>
<feature type="topological domain" description="Lumenal" evidence="17">
    <location>
        <begin position="125"/>
        <end position="167"/>
    </location>
</feature>
<dbReference type="PANTHER" id="PTHR15458">
    <property type="entry name" value="PHOSPHATIDYLETHANOLAMINE N-METHYLTRANSFERASE"/>
    <property type="match status" value="1"/>
</dbReference>
<evidence type="ECO:0000256" key="17">
    <source>
        <dbReference type="HAMAP-Rule" id="MF_03216"/>
    </source>
</evidence>
<dbReference type="Pfam" id="PF04191">
    <property type="entry name" value="PEMT"/>
    <property type="match status" value="1"/>
</dbReference>
<keyword evidence="9 17" id="KW-1133">Transmembrane helix</keyword>
<keyword evidence="13 17" id="KW-0594">Phospholipid biosynthesis</keyword>
<feature type="transmembrane region" description="Helical" evidence="18">
    <location>
        <begin position="23"/>
        <end position="42"/>
    </location>
</feature>
<keyword evidence="6 17" id="KW-0949">S-adenosyl-L-methionine</keyword>
<dbReference type="AlphaFoldDB" id="A0A4P9ZSU4"/>
<proteinExistence type="inferred from homology"/>
<accession>A0A4P9ZSU4</accession>
<keyword evidence="20" id="KW-1185">Reference proteome</keyword>
<dbReference type="GO" id="GO:0000773">
    <property type="term" value="F:phosphatidyl-N-methylethanolamine N-methyltransferase activity"/>
    <property type="evidence" value="ECO:0007669"/>
    <property type="project" value="UniProtKB-UniRule"/>
</dbReference>
<evidence type="ECO:0000313" key="19">
    <source>
        <dbReference type="EMBL" id="RKP35891.1"/>
    </source>
</evidence>
<protein>
    <recommendedName>
        <fullName evidence="17">Phosphatidyl-N-methylethanolamine N-methyltransferase</fullName>
        <ecNumber evidence="17">2.1.1.71</ecNumber>
    </recommendedName>
    <alternativeName>
        <fullName evidence="17">Phospholipid methyltransferase</fullName>
        <shortName evidence="17">PLMT</shortName>
    </alternativeName>
</protein>
<evidence type="ECO:0000256" key="15">
    <source>
        <dbReference type="ARBA" id="ARBA00051252"/>
    </source>
</evidence>
<comment type="catalytic activity">
    <reaction evidence="15">
        <text>a 1,2-diacyl-sn-glycero-3-phospho-N,N-dimethylethanolamine + S-adenosyl-L-methionine = a 1,2-diacyl-sn-glycero-3-phosphocholine + S-adenosyl-L-homocysteine + H(+)</text>
        <dbReference type="Rhea" id="RHEA:32739"/>
        <dbReference type="ChEBI" id="CHEBI:15378"/>
        <dbReference type="ChEBI" id="CHEBI:57643"/>
        <dbReference type="ChEBI" id="CHEBI:57856"/>
        <dbReference type="ChEBI" id="CHEBI:59789"/>
        <dbReference type="ChEBI" id="CHEBI:64572"/>
        <dbReference type="EC" id="2.1.1.71"/>
    </reaction>
</comment>
<keyword evidence="3 17" id="KW-0444">Lipid biosynthesis</keyword>
<dbReference type="PROSITE" id="PS51599">
    <property type="entry name" value="SAM_PEMT_PEM2"/>
    <property type="match status" value="1"/>
</dbReference>
<evidence type="ECO:0000256" key="12">
    <source>
        <dbReference type="ARBA" id="ARBA00023136"/>
    </source>
</evidence>
<dbReference type="Proteomes" id="UP000268162">
    <property type="component" value="Unassembled WGS sequence"/>
</dbReference>
<evidence type="ECO:0000256" key="13">
    <source>
        <dbReference type="ARBA" id="ARBA00023209"/>
    </source>
</evidence>
<dbReference type="EMBL" id="ML002763">
    <property type="protein sequence ID" value="RKP35891.1"/>
    <property type="molecule type" value="Genomic_DNA"/>
</dbReference>
<feature type="topological domain" description="Cytoplasmic" evidence="17">
    <location>
        <begin position="189"/>
        <end position="205"/>
    </location>
</feature>
<organism evidence="19 20">
    <name type="scientific">Dimargaris cristalligena</name>
    <dbReference type="NCBI Taxonomy" id="215637"/>
    <lineage>
        <taxon>Eukaryota</taxon>
        <taxon>Fungi</taxon>
        <taxon>Fungi incertae sedis</taxon>
        <taxon>Zoopagomycota</taxon>
        <taxon>Kickxellomycotina</taxon>
        <taxon>Dimargaritomycetes</taxon>
        <taxon>Dimargaritales</taxon>
        <taxon>Dimargaritaceae</taxon>
        <taxon>Dimargaris</taxon>
    </lineage>
</organism>
<evidence type="ECO:0000256" key="7">
    <source>
        <dbReference type="ARBA" id="ARBA00022692"/>
    </source>
</evidence>
<comment type="function">
    <text evidence="17">Catalyzes the second two steps of the methylation pathway of phosphatidylcholine biosynthesis, the SAM-dependent methylation of phosphatidylmonomethylethanolamine (PMME) to phosphatidyldimethylethanolamine (PDME) and of PDME to phosphatidylcholine (PC).</text>
</comment>
<dbReference type="OrthoDB" id="8300106at2759"/>
<keyword evidence="10 17" id="KW-0443">Lipid metabolism</keyword>
<sequence length="205" mass="22992">MSTPTDQSVLHQLCQLVDWHQPTLWYAVACILFNPLFWNIAARQEYRHHWITKLACGNAYVGCYMLAITIFSLGIFRDAVYNLALDHQPTAAFLAYGEIKIVAAALWAVGMLLVLTSTYQLGITGTYLGDYFGILMNAKVTKFPFNATNNPMYQGSTLAFLGVALWKESVAGLILSVLVFVVYSIALHFEEPFTNMIYAKREKSS</sequence>
<comment type="catalytic activity">
    <reaction evidence="16 17">
        <text>a 1,2-diacyl-sn-glycero-3-phospho-N-methylethanolamine + S-adenosyl-L-methionine = a 1,2-diacyl-sn-glycero-3-phospho-N,N-dimethylethanolamine + S-adenosyl-L-homocysteine + H(+)</text>
        <dbReference type="Rhea" id="RHEA:32735"/>
        <dbReference type="ChEBI" id="CHEBI:15378"/>
        <dbReference type="ChEBI" id="CHEBI:57856"/>
        <dbReference type="ChEBI" id="CHEBI:59789"/>
        <dbReference type="ChEBI" id="CHEBI:64572"/>
        <dbReference type="ChEBI" id="CHEBI:64573"/>
        <dbReference type="EC" id="2.1.1.71"/>
    </reaction>
</comment>
<evidence type="ECO:0000256" key="14">
    <source>
        <dbReference type="ARBA" id="ARBA00023264"/>
    </source>
</evidence>
<comment type="similarity">
    <text evidence="17">Belongs to the class VI-like SAM-binding methyltransferase superfamily. PEMT/PEM2 methyltransferase family.</text>
</comment>
<dbReference type="InterPro" id="IPR007318">
    <property type="entry name" value="Phopholipid_MeTrfase"/>
</dbReference>
<dbReference type="STRING" id="215637.A0A4P9ZSU4"/>
<dbReference type="GO" id="GO:0006656">
    <property type="term" value="P:phosphatidylcholine biosynthetic process"/>
    <property type="evidence" value="ECO:0007669"/>
    <property type="project" value="UniProtKB-UniRule"/>
</dbReference>
<evidence type="ECO:0000313" key="20">
    <source>
        <dbReference type="Proteomes" id="UP000268162"/>
    </source>
</evidence>
<comment type="subcellular location">
    <subcellularLocation>
        <location evidence="17">Endoplasmic reticulum membrane</location>
        <topology evidence="17">Multi-pass membrane protein</topology>
    </subcellularLocation>
    <subcellularLocation>
        <location evidence="17">Mitochondrion membrane</location>
        <topology evidence="17">Multi-pass membrane protein</topology>
    </subcellularLocation>
</comment>
<dbReference type="GO" id="GO:0031966">
    <property type="term" value="C:mitochondrial membrane"/>
    <property type="evidence" value="ECO:0007669"/>
    <property type="project" value="UniProtKB-SubCell"/>
</dbReference>
<keyword evidence="11 17" id="KW-0496">Mitochondrion</keyword>
<dbReference type="UniPathway" id="UPA00753"/>
<name>A0A4P9ZSU4_9FUNG</name>
<evidence type="ECO:0000256" key="4">
    <source>
        <dbReference type="ARBA" id="ARBA00022603"/>
    </source>
</evidence>
<dbReference type="Gene3D" id="1.20.120.1630">
    <property type="match status" value="1"/>
</dbReference>
<dbReference type="PIRSF" id="PIRSF005444">
    <property type="entry name" value="PEMT"/>
    <property type="match status" value="1"/>
</dbReference>
<feature type="topological domain" description="Lumenal" evidence="17">
    <location>
        <begin position="43"/>
        <end position="54"/>
    </location>
</feature>
<evidence type="ECO:0000256" key="10">
    <source>
        <dbReference type="ARBA" id="ARBA00023098"/>
    </source>
</evidence>
<dbReference type="GO" id="GO:0032259">
    <property type="term" value="P:methylation"/>
    <property type="evidence" value="ECO:0007669"/>
    <property type="project" value="UniProtKB-KW"/>
</dbReference>
<evidence type="ECO:0000256" key="5">
    <source>
        <dbReference type="ARBA" id="ARBA00022679"/>
    </source>
</evidence>
<feature type="binding site" evidence="17">
    <location>
        <begin position="108"/>
        <end position="110"/>
    </location>
    <ligand>
        <name>S-adenosyl-L-methionine</name>
        <dbReference type="ChEBI" id="CHEBI:59789"/>
    </ligand>
</feature>
<reference evidence="20" key="1">
    <citation type="journal article" date="2018" name="Nat. Microbiol.">
        <title>Leveraging single-cell genomics to expand the fungal tree of life.</title>
        <authorList>
            <person name="Ahrendt S.R."/>
            <person name="Quandt C.A."/>
            <person name="Ciobanu D."/>
            <person name="Clum A."/>
            <person name="Salamov A."/>
            <person name="Andreopoulos B."/>
            <person name="Cheng J.F."/>
            <person name="Woyke T."/>
            <person name="Pelin A."/>
            <person name="Henrissat B."/>
            <person name="Reynolds N.K."/>
            <person name="Benny G.L."/>
            <person name="Smith M.E."/>
            <person name="James T.Y."/>
            <person name="Grigoriev I.V."/>
        </authorList>
    </citation>
    <scope>NUCLEOTIDE SEQUENCE [LARGE SCALE GENOMIC DNA]</scope>
    <source>
        <strain evidence="20">RSA 468</strain>
    </source>
</reference>
<comment type="pathway">
    <text evidence="2">Lipid metabolism.</text>
</comment>
<keyword evidence="4 17" id="KW-0489">Methyltransferase</keyword>
<evidence type="ECO:0000256" key="6">
    <source>
        <dbReference type="ARBA" id="ARBA00022691"/>
    </source>
</evidence>
<dbReference type="GO" id="GO:0005789">
    <property type="term" value="C:endoplasmic reticulum membrane"/>
    <property type="evidence" value="ECO:0007669"/>
    <property type="project" value="UniProtKB-SubCell"/>
</dbReference>
<dbReference type="EC" id="2.1.1.71" evidence="17"/>
<evidence type="ECO:0000256" key="16">
    <source>
        <dbReference type="ARBA" id="ARBA00052459"/>
    </source>
</evidence>
<evidence type="ECO:0000256" key="18">
    <source>
        <dbReference type="SAM" id="Phobius"/>
    </source>
</evidence>
<evidence type="ECO:0000256" key="1">
    <source>
        <dbReference type="ARBA" id="ARBA00004969"/>
    </source>
</evidence>
<feature type="topological domain" description="Cytoplasmic" evidence="17">
    <location>
        <begin position="77"/>
        <end position="103"/>
    </location>
</feature>
<keyword evidence="5 17" id="KW-0808">Transferase</keyword>
<dbReference type="InterPro" id="IPR024960">
    <property type="entry name" value="PEMT/MFAP"/>
</dbReference>
<dbReference type="FunFam" id="1.20.120.1630:FF:000005">
    <property type="entry name" value="Phosphatidylethanolamine N-methyltransferase"/>
    <property type="match status" value="1"/>
</dbReference>
<dbReference type="PANTHER" id="PTHR15458:SF5">
    <property type="entry name" value="PHOSPHATIDYLETHANOLAMINE N-METHYLTRANSFERASE"/>
    <property type="match status" value="1"/>
</dbReference>
<keyword evidence="7 17" id="KW-0812">Transmembrane</keyword>
<evidence type="ECO:0000256" key="3">
    <source>
        <dbReference type="ARBA" id="ARBA00022516"/>
    </source>
</evidence>